<keyword evidence="2" id="KW-0413">Isomerase</keyword>
<dbReference type="Gene3D" id="3.10.310.10">
    <property type="entry name" value="Diaminopimelate Epimerase, Chain A, domain 1"/>
    <property type="match status" value="2"/>
</dbReference>
<dbReference type="PANTHER" id="PTHR43709:SF2">
    <property type="entry name" value="DUF453 DOMAIN PROTEIN (AFU_ORTHOLOGUE AFUA_6G00360)"/>
    <property type="match status" value="1"/>
</dbReference>
<dbReference type="PANTHER" id="PTHR43709">
    <property type="entry name" value="ACONITATE ISOMERASE-RELATED"/>
    <property type="match status" value="1"/>
</dbReference>
<sequence>MGVIWVLREVSCRYVETQKKFGRDLEGLRPILQPHNPHRSIHQTAPHLKATQGATQKSLRAAYYRGGTSRALIFQPEDLPSVRSKWGPLFLQLMGSPDPYGRQLDGMGAGISSLSKICLVQRSKTPVSHVDYTFVGLGIEKDEVDMAGNCGNMSSAIGPYAYNAGLLDREQYEKGDGPVTVDILNTNTGKYIRSTFDAVGGQAAVQGDYAIDGVAGTGAKIQMDFKHPYGSKTGKLLPTGKKIDTLCGYRGTCIDGVNPIVFVRADEVGIDGTILPNDFNKLSEKLALLEKIRKAGAVLMGLAKSEDEVIRTIPKIGIVSMSSTHKVLSGKTINSASVDLVVRFISDTQPHRAIPLTAALSTAVAAKIEGSIVEQLVSPDLVDPNAVTIGHASGRIQVNATMNEKGLPESATVFRTALPPSLQDTTWSRI</sequence>
<dbReference type="EMBL" id="ML994618">
    <property type="protein sequence ID" value="KAF2190785.1"/>
    <property type="molecule type" value="Genomic_DNA"/>
</dbReference>
<proteinExistence type="inferred from homology"/>
<dbReference type="InterPro" id="IPR007400">
    <property type="entry name" value="PrpF-like"/>
</dbReference>
<keyword evidence="4" id="KW-1185">Reference proteome</keyword>
<evidence type="ECO:0000256" key="2">
    <source>
        <dbReference type="ARBA" id="ARBA00023235"/>
    </source>
</evidence>
<dbReference type="SUPFAM" id="SSF54506">
    <property type="entry name" value="Diaminopimelate epimerase-like"/>
    <property type="match status" value="2"/>
</dbReference>
<dbReference type="GO" id="GO:0016853">
    <property type="term" value="F:isomerase activity"/>
    <property type="evidence" value="ECO:0007669"/>
    <property type="project" value="UniProtKB-KW"/>
</dbReference>
<evidence type="ECO:0000313" key="4">
    <source>
        <dbReference type="Proteomes" id="UP000800200"/>
    </source>
</evidence>
<dbReference type="OrthoDB" id="10267539at2759"/>
<dbReference type="AlphaFoldDB" id="A0A6A6EI88"/>
<comment type="similarity">
    <text evidence="1">Belongs to the PrpF family.</text>
</comment>
<accession>A0A6A6EI88</accession>
<protein>
    <submittedName>
        <fullName evidence="3">DUF453-domain-containing protein</fullName>
    </submittedName>
</protein>
<name>A0A6A6EI88_9PEZI</name>
<organism evidence="3 4">
    <name type="scientific">Zopfia rhizophila CBS 207.26</name>
    <dbReference type="NCBI Taxonomy" id="1314779"/>
    <lineage>
        <taxon>Eukaryota</taxon>
        <taxon>Fungi</taxon>
        <taxon>Dikarya</taxon>
        <taxon>Ascomycota</taxon>
        <taxon>Pezizomycotina</taxon>
        <taxon>Dothideomycetes</taxon>
        <taxon>Dothideomycetes incertae sedis</taxon>
        <taxon>Zopfiaceae</taxon>
        <taxon>Zopfia</taxon>
    </lineage>
</organism>
<evidence type="ECO:0000313" key="3">
    <source>
        <dbReference type="EMBL" id="KAF2190785.1"/>
    </source>
</evidence>
<evidence type="ECO:0000256" key="1">
    <source>
        <dbReference type="ARBA" id="ARBA00007673"/>
    </source>
</evidence>
<dbReference type="Proteomes" id="UP000800200">
    <property type="component" value="Unassembled WGS sequence"/>
</dbReference>
<dbReference type="Pfam" id="PF04303">
    <property type="entry name" value="PrpF"/>
    <property type="match status" value="1"/>
</dbReference>
<gene>
    <name evidence="3" type="ORF">K469DRAFT_733433</name>
</gene>
<reference evidence="3" key="1">
    <citation type="journal article" date="2020" name="Stud. Mycol.">
        <title>101 Dothideomycetes genomes: a test case for predicting lifestyles and emergence of pathogens.</title>
        <authorList>
            <person name="Haridas S."/>
            <person name="Albert R."/>
            <person name="Binder M."/>
            <person name="Bloem J."/>
            <person name="Labutti K."/>
            <person name="Salamov A."/>
            <person name="Andreopoulos B."/>
            <person name="Baker S."/>
            <person name="Barry K."/>
            <person name="Bills G."/>
            <person name="Bluhm B."/>
            <person name="Cannon C."/>
            <person name="Castanera R."/>
            <person name="Culley D."/>
            <person name="Daum C."/>
            <person name="Ezra D."/>
            <person name="Gonzalez J."/>
            <person name="Henrissat B."/>
            <person name="Kuo A."/>
            <person name="Liang C."/>
            <person name="Lipzen A."/>
            <person name="Lutzoni F."/>
            <person name="Magnuson J."/>
            <person name="Mondo S."/>
            <person name="Nolan M."/>
            <person name="Ohm R."/>
            <person name="Pangilinan J."/>
            <person name="Park H.-J."/>
            <person name="Ramirez L."/>
            <person name="Alfaro M."/>
            <person name="Sun H."/>
            <person name="Tritt A."/>
            <person name="Yoshinaga Y."/>
            <person name="Zwiers L.-H."/>
            <person name="Turgeon B."/>
            <person name="Goodwin S."/>
            <person name="Spatafora J."/>
            <person name="Crous P."/>
            <person name="Grigoriev I."/>
        </authorList>
    </citation>
    <scope>NUCLEOTIDE SEQUENCE</scope>
    <source>
        <strain evidence="3">CBS 207.26</strain>
    </source>
</reference>